<name>A0AAE3IS39_9BACI</name>
<dbReference type="InterPro" id="IPR004843">
    <property type="entry name" value="Calcineurin-like_PHP"/>
</dbReference>
<feature type="compositionally biased region" description="Basic and acidic residues" evidence="1">
    <location>
        <begin position="1857"/>
        <end position="1876"/>
    </location>
</feature>
<dbReference type="GO" id="GO:0016787">
    <property type="term" value="F:hydrolase activity"/>
    <property type="evidence" value="ECO:0007669"/>
    <property type="project" value="InterPro"/>
</dbReference>
<dbReference type="SUPFAM" id="SSF74853">
    <property type="entry name" value="Lamin A/C globular tail domain"/>
    <property type="match status" value="2"/>
</dbReference>
<keyword evidence="2" id="KW-1133">Transmembrane helix</keyword>
<evidence type="ECO:0000313" key="4">
    <source>
        <dbReference type="EMBL" id="MCU9612618.1"/>
    </source>
</evidence>
<dbReference type="InterPro" id="IPR029052">
    <property type="entry name" value="Metallo-depent_PP-like"/>
</dbReference>
<evidence type="ECO:0000313" key="5">
    <source>
        <dbReference type="Proteomes" id="UP001209318"/>
    </source>
</evidence>
<dbReference type="EMBL" id="JAOUSF010000001">
    <property type="protein sequence ID" value="MCU9612618.1"/>
    <property type="molecule type" value="Genomic_DNA"/>
</dbReference>
<sequence length="1914" mass="215224">MRRKVRKKLKKGMIVLLLLALFVSNVNLIGPPKRILAAEADGTSENVETVITSPMHVEDGKPTDMKAEDESNPDPSTSTRQSSDATREEQQTEYIEQAATKTTGNVPPILITEIMPNNAGSDDYEYFEVYNNSNQPIVLDHYTFALRYTDGSGNEDVKMNFAPVTLEPEETIIFWNNLSNKALADFNSHYQLNLSAENVVEYSGAPGFYNSGNRAVVIKDRLGNDVVWANYLLEDIGNGLSVHYQFPEVGIEMDKFAQQVQPTPGTLVAGQAPEQVVNVPDNQAPEINHTPIEQAIALEDLVIPAEINDDQQNARAFLYYQVNPNTAFEKIEMETSDNHYFQAVIAKELLSQASISYYIEATDQNHRVNFAKDIPVQVPITGLEDIDFNQLPPLMISEISPNSNGSGTDYFEYFELYNNTDQPITLTNYSFQYLYTDSGEERIFQVPPTTIESQETIVFWFNNGNKTVEQFNQNFGTNLTEEQIIPFTEGFPGFANGGNRAIVIRDNTGTSVISAAYFANETDNTGAVVEYKYPLAGTEMVTHRILANPTPGTIEEEQVPATPVHVPEVPVDTEPPVITHSAIIEGEILTPIQVTATVTDNSAIPIVTLYYKEENEDNFSSVSMRNSTTDADASTYIGEIPATSVVSSMVYYIEATDGFQSVQTAAYTIHVEQPNINYNQLPEFLVTEVVPDTTNVGTADGYEFIEIYNNTNEPMNFKDYKLYYRYGTDAGTDVVWPAIPEEVIIPAGETLVFWIINDQNRELTVADFNAHYDSQLVENENIVRIYSGGMANGSMRGLVVATNTHKEVSVAYYFDEPNVDDTMPDKGILYRFPTNKSTQSTKIAIMDATPGIVKPFQVPAQPVQHEEDSVPPSIENLTDVTELDQKDDIPIVINATDDKVVKSVRLFYKINNQSEYQEAILQEDYDDMLYHHTIYSPDLIGNQYVDYYFEVSDGQNEVISDTYRVTITSDLDQSSLRLNVADGEILNGTAVLKGTSETDNPEDVTLFIDGTEVTDDLYHSVERTAYFAFEVNGLNTYFQNAVTMGDDILYLMDDDWLTQWKTFSIPIESDRLTANTTITVRSGNKASPFDLDSPENRDDYDLRNVRLVLADGTVLKDPNFSDASQILKMNDANPFVDFHFSITEEHTRSKTYDWDTTVIADGEHEIKTTDNDEEKIARILIDNTAPVIQTTIMDNKEYKGAFTIDAEVTDAIAGVGDVQVTLDDKAITLPFETASSKLLPGEHMLTIVAIDKVGNNQEITKRFSVVNENPLKPVLVAPNPVAGTPIAGDPRLQVRVTDPTGDELDVTFYQGFQYDPSQIDHISGYKNASDTEPPQTMVPEGEQAFNDEDLSLVSDMDGNYLVTDSDTQFPYHRFDVTIDRSVDENDIVELVWNGNSLEGRKVSMYAWNHTTQDWTLIDSDVAGTVDFELKGNVAVRDFVKDAKVNVLIQDEIPSTPDDYDYTFVWMSDTQYYAESYPYIFDRQTEWIAEMQEEMKIKYVFHTGDLVNVSTEEYQWEYADEYMKVLDDENIPYGVLAGNHDVNQVNNDYTDYYRYFGADRFENKPYYGGSYENNRGHYDLISAGGNDYIMVYLGWGVTDEGIQWMNDVLAAYPDRKAILSFHEYLQASGTRHPLGEKLYNEVVVPNKNVIAVLSGHYHEAQTLVNEIDDNGDGTVDRKVYQMLADYQAGPEGGQGYMRLLHFDQENNRILVNTYSPYLDDYNYYDGEAYPGKDEFVINLDLSAVKKRVATDYFSVNVYTDSEIGKDEKIQSGEIAETVWPGLENDVTYSWYAVAEDKYTGRTVSNIWTFVKGEDIAPPSTTDPADENDPEPSDPANPESPPVDEGPGNGQPSNQEDTGQSKEEINLDQRDKDQEPEKNLPNTANNFYNLLFTGSIILLLTAKLFIYQKRRNRKLS</sequence>
<dbReference type="PANTHER" id="PTHR43143">
    <property type="entry name" value="METALLOPHOSPHOESTERASE, CALCINEURIN SUPERFAMILY"/>
    <property type="match status" value="1"/>
</dbReference>
<dbReference type="InterPro" id="IPR051918">
    <property type="entry name" value="STPP_CPPED1"/>
</dbReference>
<feature type="domain" description="LTD" evidence="3">
    <location>
        <begin position="93"/>
        <end position="264"/>
    </location>
</feature>
<dbReference type="RefSeq" id="WP_263071801.1">
    <property type="nucleotide sequence ID" value="NZ_JAOUSF010000001.1"/>
</dbReference>
<reference evidence="4" key="1">
    <citation type="submission" date="2022-10" db="EMBL/GenBank/DDBJ databases">
        <title>Description of Fervidibacillus gen. nov. in the family Fervidibacillaceae fam. nov. with two species, Fervidibacillus albus sp. nov., and Fervidibacillus halotolerans sp. nov., isolated from tidal flat sediments.</title>
        <authorList>
            <person name="Kwon K.K."/>
            <person name="Yang S.-H."/>
        </authorList>
    </citation>
    <scope>NUCLEOTIDE SEQUENCE</scope>
    <source>
        <strain evidence="4">JCM 19140</strain>
    </source>
</reference>
<feature type="domain" description="LTD" evidence="3">
    <location>
        <begin position="672"/>
        <end position="807"/>
    </location>
</feature>
<comment type="caution">
    <text evidence="4">The sequence shown here is derived from an EMBL/GenBank/DDBJ whole genome shotgun (WGS) entry which is preliminary data.</text>
</comment>
<dbReference type="Gene3D" id="3.60.21.10">
    <property type="match status" value="1"/>
</dbReference>
<dbReference type="SUPFAM" id="SSF56300">
    <property type="entry name" value="Metallo-dependent phosphatases"/>
    <property type="match status" value="1"/>
</dbReference>
<dbReference type="Proteomes" id="UP001209318">
    <property type="component" value="Unassembled WGS sequence"/>
</dbReference>
<evidence type="ECO:0000256" key="2">
    <source>
        <dbReference type="SAM" id="Phobius"/>
    </source>
</evidence>
<dbReference type="Pfam" id="PF00149">
    <property type="entry name" value="Metallophos"/>
    <property type="match status" value="1"/>
</dbReference>
<feature type="domain" description="LTD" evidence="3">
    <location>
        <begin position="372"/>
        <end position="533"/>
    </location>
</feature>
<feature type="transmembrane region" description="Helical" evidence="2">
    <location>
        <begin position="1885"/>
        <end position="1904"/>
    </location>
</feature>
<evidence type="ECO:0000256" key="1">
    <source>
        <dbReference type="SAM" id="MobiDB-lite"/>
    </source>
</evidence>
<dbReference type="PROSITE" id="PS51841">
    <property type="entry name" value="LTD"/>
    <property type="match status" value="3"/>
</dbReference>
<evidence type="ECO:0000259" key="3">
    <source>
        <dbReference type="PROSITE" id="PS51841"/>
    </source>
</evidence>
<organism evidence="4 5">
    <name type="scientific">Perspicuibacillus lycopersici</name>
    <dbReference type="NCBI Taxonomy" id="1325689"/>
    <lineage>
        <taxon>Bacteria</taxon>
        <taxon>Bacillati</taxon>
        <taxon>Bacillota</taxon>
        <taxon>Bacilli</taxon>
        <taxon>Bacillales</taxon>
        <taxon>Bacillaceae</taxon>
        <taxon>Perspicuibacillus</taxon>
    </lineage>
</organism>
<dbReference type="PANTHER" id="PTHR43143:SF5">
    <property type="entry name" value="SECRETED PROTEIN"/>
    <property type="match status" value="1"/>
</dbReference>
<dbReference type="InterPro" id="IPR001322">
    <property type="entry name" value="Lamin_tail_dom"/>
</dbReference>
<feature type="compositionally biased region" description="Polar residues" evidence="1">
    <location>
        <begin position="73"/>
        <end position="84"/>
    </location>
</feature>
<feature type="region of interest" description="Disordered" evidence="1">
    <location>
        <begin position="1813"/>
        <end position="1879"/>
    </location>
</feature>
<proteinExistence type="predicted"/>
<feature type="compositionally biased region" description="Basic and acidic residues" evidence="1">
    <location>
        <begin position="56"/>
        <end position="69"/>
    </location>
</feature>
<dbReference type="InterPro" id="IPR036415">
    <property type="entry name" value="Lamin_tail_dom_sf"/>
</dbReference>
<feature type="region of interest" description="Disordered" evidence="1">
    <location>
        <begin position="52"/>
        <end position="92"/>
    </location>
</feature>
<keyword evidence="2" id="KW-0812">Transmembrane</keyword>
<protein>
    <submittedName>
        <fullName evidence="4">Lamin tail domain-containing protein</fullName>
    </submittedName>
</protein>
<keyword evidence="2" id="KW-0472">Membrane</keyword>
<accession>A0AAE3IS39</accession>
<keyword evidence="5" id="KW-1185">Reference proteome</keyword>
<dbReference type="Pfam" id="PF00932">
    <property type="entry name" value="LTD"/>
    <property type="match status" value="2"/>
</dbReference>
<gene>
    <name evidence="4" type="ORF">OEV98_03445</name>
</gene>